<dbReference type="EMBL" id="HBUF01390692">
    <property type="protein sequence ID" value="CAG6733729.1"/>
    <property type="molecule type" value="Transcribed_RNA"/>
</dbReference>
<dbReference type="AlphaFoldDB" id="A0A8D8YRT5"/>
<proteinExistence type="predicted"/>
<sequence length="104" mass="12171">MTINSSSQSFLGLNEVELKRFFWNQIKILRLLIDLKVRTFLRMRAGQKPKMVILVFIFLFIFCLGQLKYGAHTIPENLVKKLWYIVLYMSSPLKYTSLPVVSIA</sequence>
<feature type="transmembrane region" description="Helical" evidence="1">
    <location>
        <begin position="51"/>
        <end position="70"/>
    </location>
</feature>
<organism evidence="2">
    <name type="scientific">Cacopsylla melanoneura</name>
    <dbReference type="NCBI Taxonomy" id="428564"/>
    <lineage>
        <taxon>Eukaryota</taxon>
        <taxon>Metazoa</taxon>
        <taxon>Ecdysozoa</taxon>
        <taxon>Arthropoda</taxon>
        <taxon>Hexapoda</taxon>
        <taxon>Insecta</taxon>
        <taxon>Pterygota</taxon>
        <taxon>Neoptera</taxon>
        <taxon>Paraneoptera</taxon>
        <taxon>Hemiptera</taxon>
        <taxon>Sternorrhyncha</taxon>
        <taxon>Psylloidea</taxon>
        <taxon>Psyllidae</taxon>
        <taxon>Psyllinae</taxon>
        <taxon>Cacopsylla</taxon>
    </lineage>
</organism>
<dbReference type="EMBL" id="HBUF01390691">
    <property type="protein sequence ID" value="CAG6733728.1"/>
    <property type="molecule type" value="Transcribed_RNA"/>
</dbReference>
<reference evidence="2" key="1">
    <citation type="submission" date="2021-05" db="EMBL/GenBank/DDBJ databases">
        <authorList>
            <person name="Alioto T."/>
            <person name="Alioto T."/>
            <person name="Gomez Garrido J."/>
        </authorList>
    </citation>
    <scope>NUCLEOTIDE SEQUENCE</scope>
</reference>
<protein>
    <submittedName>
        <fullName evidence="2">Uncharacterized protein</fullName>
    </submittedName>
</protein>
<keyword evidence="1" id="KW-1133">Transmembrane helix</keyword>
<evidence type="ECO:0000313" key="2">
    <source>
        <dbReference type="EMBL" id="CAG6733728.1"/>
    </source>
</evidence>
<keyword evidence="1" id="KW-0472">Membrane</keyword>
<evidence type="ECO:0000256" key="1">
    <source>
        <dbReference type="SAM" id="Phobius"/>
    </source>
</evidence>
<keyword evidence="1" id="KW-0812">Transmembrane</keyword>
<accession>A0A8D8YRT5</accession>
<name>A0A8D8YRT5_9HEMI</name>